<keyword evidence="2" id="KW-0238">DNA-binding</keyword>
<name>R6WS08_9FIRM</name>
<proteinExistence type="predicted"/>
<dbReference type="SMART" id="SM00530">
    <property type="entry name" value="HTH_XRE"/>
    <property type="match status" value="1"/>
</dbReference>
<dbReference type="GO" id="GO:0003677">
    <property type="term" value="F:DNA binding"/>
    <property type="evidence" value="ECO:0007669"/>
    <property type="project" value="UniProtKB-KW"/>
</dbReference>
<dbReference type="EMBL" id="CBGL010000015">
    <property type="protein sequence ID" value="CDD09734.1"/>
    <property type="molecule type" value="Genomic_DNA"/>
</dbReference>
<organism evidence="2">
    <name type="scientific">Phascolarctobacterium succinatutens CAG:287</name>
    <dbReference type="NCBI Taxonomy" id="1263101"/>
    <lineage>
        <taxon>Bacteria</taxon>
        <taxon>Bacillati</taxon>
        <taxon>Bacillota</taxon>
        <taxon>Negativicutes</taxon>
        <taxon>Acidaminococcales</taxon>
        <taxon>Acidaminococcaceae</taxon>
        <taxon>Phascolarctobacterium</taxon>
    </lineage>
</organism>
<reference evidence="2" key="1">
    <citation type="submission" date="2012-11" db="EMBL/GenBank/DDBJ databases">
        <title>Dependencies among metagenomic species, viruses, plasmids and units of genetic variation.</title>
        <authorList>
            <person name="Nielsen H.B."/>
            <person name="Almeida M."/>
            <person name="Juncker A.S."/>
            <person name="Rasmussen S."/>
            <person name="Li J."/>
            <person name="Sunagawa S."/>
            <person name="Plichta D."/>
            <person name="Gautier L."/>
            <person name="Le Chatelier E."/>
            <person name="Peletier E."/>
            <person name="Bonde I."/>
            <person name="Nielsen T."/>
            <person name="Manichanh C."/>
            <person name="Arumugam M."/>
            <person name="Batto J."/>
            <person name="Santos M.B.Q.D."/>
            <person name="Blom N."/>
            <person name="Borruel N."/>
            <person name="Burgdorf K.S."/>
            <person name="Boumezbeur F."/>
            <person name="Casellas F."/>
            <person name="Dore J."/>
            <person name="Guarner F."/>
            <person name="Hansen T."/>
            <person name="Hildebrand F."/>
            <person name="Kaas R.S."/>
            <person name="Kennedy S."/>
            <person name="Kristiansen K."/>
            <person name="Kultima J.R."/>
            <person name="Leonard P."/>
            <person name="Levenez F."/>
            <person name="Lund O."/>
            <person name="Moumen B."/>
            <person name="Le Paslier D."/>
            <person name="Pons N."/>
            <person name="Pedersen O."/>
            <person name="Prifti E."/>
            <person name="Qin J."/>
            <person name="Raes J."/>
            <person name="Tap J."/>
            <person name="Tims S."/>
            <person name="Ussery D.W."/>
            <person name="Yamada T."/>
            <person name="MetaHit consortium"/>
            <person name="Renault P."/>
            <person name="Sicheritz-Ponten T."/>
            <person name="Bork P."/>
            <person name="Wang J."/>
            <person name="Brunak S."/>
            <person name="Ehrlich S.D."/>
        </authorList>
    </citation>
    <scope>NUCLEOTIDE SEQUENCE [LARGE SCALE GENOMIC DNA]</scope>
</reference>
<dbReference type="RefSeq" id="WP_021720654.1">
    <property type="nucleotide sequence ID" value="NZ_FR892810.1"/>
</dbReference>
<feature type="domain" description="HTH cro/C1-type" evidence="1">
    <location>
        <begin position="13"/>
        <end position="67"/>
    </location>
</feature>
<dbReference type="Gene3D" id="1.10.260.40">
    <property type="entry name" value="lambda repressor-like DNA-binding domains"/>
    <property type="match status" value="1"/>
</dbReference>
<dbReference type="PROSITE" id="PS50943">
    <property type="entry name" value="HTH_CROC1"/>
    <property type="match status" value="1"/>
</dbReference>
<dbReference type="InterPro" id="IPR001387">
    <property type="entry name" value="Cro/C1-type_HTH"/>
</dbReference>
<comment type="caution">
    <text evidence="2">The sequence shown here is derived from an EMBL/GenBank/DDBJ whole genome shotgun (WGS) entry which is preliminary data.</text>
</comment>
<evidence type="ECO:0000313" key="2">
    <source>
        <dbReference type="EMBL" id="CDD09734.1"/>
    </source>
</evidence>
<dbReference type="SUPFAM" id="SSF47413">
    <property type="entry name" value="lambda repressor-like DNA-binding domains"/>
    <property type="match status" value="1"/>
</dbReference>
<dbReference type="Proteomes" id="UP000014937">
    <property type="component" value="Unassembled WGS sequence"/>
</dbReference>
<gene>
    <name evidence="2" type="ORF">BN587_01614</name>
</gene>
<dbReference type="Pfam" id="PF01381">
    <property type="entry name" value="HTH_3"/>
    <property type="match status" value="1"/>
</dbReference>
<dbReference type="HOGENOM" id="CLU_066192_29_2_9"/>
<dbReference type="InterPro" id="IPR010982">
    <property type="entry name" value="Lambda_DNA-bd_dom_sf"/>
</dbReference>
<accession>R6WS08</accession>
<dbReference type="AlphaFoldDB" id="R6WS08"/>
<evidence type="ECO:0000259" key="1">
    <source>
        <dbReference type="PROSITE" id="PS50943"/>
    </source>
</evidence>
<dbReference type="CDD" id="cd00093">
    <property type="entry name" value="HTH_XRE"/>
    <property type="match status" value="1"/>
</dbReference>
<sequence>MFEEKYKTIGLNIMYYRRALSLTQSELAEKAKMSRARVSDIECGKGPFNMESIFLLAQALGVDPVRLMQERK</sequence>
<protein>
    <submittedName>
        <fullName evidence="2">DNA-binding helix-turn-helix protein</fullName>
    </submittedName>
</protein>